<feature type="non-terminal residue" evidence="2">
    <location>
        <position position="49"/>
    </location>
</feature>
<dbReference type="AlphaFoldDB" id="A0A9D5X4P0"/>
<feature type="compositionally biased region" description="Low complexity" evidence="1">
    <location>
        <begin position="26"/>
        <end position="36"/>
    </location>
</feature>
<protein>
    <submittedName>
        <fullName evidence="2">Uncharacterized protein</fullName>
    </submittedName>
</protein>
<organism evidence="2 3">
    <name type="scientific">Lancefieldella parvula</name>
    <dbReference type="NCBI Taxonomy" id="1382"/>
    <lineage>
        <taxon>Bacteria</taxon>
        <taxon>Bacillati</taxon>
        <taxon>Actinomycetota</taxon>
        <taxon>Coriobacteriia</taxon>
        <taxon>Coriobacteriales</taxon>
        <taxon>Atopobiaceae</taxon>
        <taxon>Lancefieldella</taxon>
    </lineage>
</organism>
<feature type="region of interest" description="Disordered" evidence="1">
    <location>
        <begin position="1"/>
        <end position="49"/>
    </location>
</feature>
<evidence type="ECO:0000313" key="3">
    <source>
        <dbReference type="Proteomes" id="UP000787322"/>
    </source>
</evidence>
<name>A0A9D5X4P0_9ACTN</name>
<evidence type="ECO:0000256" key="1">
    <source>
        <dbReference type="SAM" id="MobiDB-lite"/>
    </source>
</evidence>
<proteinExistence type="predicted"/>
<dbReference type="EMBL" id="JABZGU010000263">
    <property type="protein sequence ID" value="MBF4803536.1"/>
    <property type="molecule type" value="Genomic_DNA"/>
</dbReference>
<sequence>MTSKNKTSQPDNTPAAEDTSSDQKTLDAQAAEAADTAGEKTDELEEVTD</sequence>
<feature type="compositionally biased region" description="Polar residues" evidence="1">
    <location>
        <begin position="1"/>
        <end position="12"/>
    </location>
</feature>
<reference evidence="2" key="1">
    <citation type="submission" date="2020-04" db="EMBL/GenBank/DDBJ databases">
        <title>Deep metagenomics examines the oral microbiome during advanced dental caries in children, revealing novel taxa and co-occurrences with host molecules.</title>
        <authorList>
            <person name="Baker J.L."/>
            <person name="Morton J.T."/>
            <person name="Dinis M."/>
            <person name="Alvarez R."/>
            <person name="Tran N.C."/>
            <person name="Knight R."/>
            <person name="Edlund A."/>
        </authorList>
    </citation>
    <scope>NUCLEOTIDE SEQUENCE</scope>
    <source>
        <strain evidence="2">JCVI_3_bin.11</strain>
    </source>
</reference>
<accession>A0A9D5X4P0</accession>
<gene>
    <name evidence="2" type="ORF">HXK24_06990</name>
</gene>
<comment type="caution">
    <text evidence="2">The sequence shown here is derived from an EMBL/GenBank/DDBJ whole genome shotgun (WGS) entry which is preliminary data.</text>
</comment>
<evidence type="ECO:0000313" key="2">
    <source>
        <dbReference type="EMBL" id="MBF4803536.1"/>
    </source>
</evidence>
<dbReference type="Proteomes" id="UP000787322">
    <property type="component" value="Unassembled WGS sequence"/>
</dbReference>